<sequence length="566" mass="61135">MFRQHTLFSLIYPLHLSKPQVKANISLADRTFHRDSKDVLGCCGRPKPFCRKLSFILREKLSDVNQRPTYLHEHKLETPLSIAMEEGHQETAELLSRADGINPCLTTDLTKGPWEEISILGLAIRGGFKDVALSLLDRCDIGHYSQDTDDNGTKDTIEPVSKLLVFAVAAGCPRIVRELLAKHSPDVNVVYEYYAGEALGWVEDSPLMAASRRGDLNTVRLLLDMEEIRPGVDPKHSGTALTAAAQGGFIGVIKVLIADGRIEVDYKNDKGRTALSFVAERGFEAVVDELIATGAIDPNSRDSRARTPLIWATNPGRRYRPGGWQSHEGVTRRLLADGQIAANVKDDDGRTALWYAAKNGALGLVMALLEHPQIDPMAGPEHTPPLVAASRGHADMIQTLLSSGRVDVNTALARSSERTALMVVVEYGGEESESATKVLLSVSGIDADFQDSYGLTALMLAVFGGTVGMVKQILAAGGNPNMQDNNGNTVLSHARDVEKIKALLGVPGIKPDLPNNAGRTALCIAAESGKIEDINALLASDDINPDSRDIHGRGPLSWISGENGLK</sequence>
<dbReference type="PANTHER" id="PTHR24198">
    <property type="entry name" value="ANKYRIN REPEAT AND PROTEIN KINASE DOMAIN-CONTAINING PROTEIN"/>
    <property type="match status" value="1"/>
</dbReference>
<dbReference type="SMART" id="SM00248">
    <property type="entry name" value="ANK"/>
    <property type="match status" value="9"/>
</dbReference>
<keyword evidence="5" id="KW-1185">Reference proteome</keyword>
<dbReference type="InterPro" id="IPR036770">
    <property type="entry name" value="Ankyrin_rpt-contain_sf"/>
</dbReference>
<dbReference type="AlphaFoldDB" id="A0A8H4YMM0"/>
<evidence type="ECO:0000256" key="1">
    <source>
        <dbReference type="ARBA" id="ARBA00022737"/>
    </source>
</evidence>
<proteinExistence type="predicted"/>
<comment type="caution">
    <text evidence="4">The sequence shown here is derived from an EMBL/GenBank/DDBJ whole genome shotgun (WGS) entry which is preliminary data.</text>
</comment>
<evidence type="ECO:0000256" key="2">
    <source>
        <dbReference type="ARBA" id="ARBA00023043"/>
    </source>
</evidence>
<dbReference type="SUPFAM" id="SSF48403">
    <property type="entry name" value="Ankyrin repeat"/>
    <property type="match status" value="2"/>
</dbReference>
<dbReference type="Pfam" id="PF12796">
    <property type="entry name" value="Ank_2"/>
    <property type="match status" value="2"/>
</dbReference>
<dbReference type="Proteomes" id="UP000573603">
    <property type="component" value="Unassembled WGS sequence"/>
</dbReference>
<dbReference type="PANTHER" id="PTHR24198:SF165">
    <property type="entry name" value="ANKYRIN REPEAT-CONTAINING PROTEIN-RELATED"/>
    <property type="match status" value="1"/>
</dbReference>
<dbReference type="Gene3D" id="1.25.40.20">
    <property type="entry name" value="Ankyrin repeat-containing domain"/>
    <property type="match status" value="3"/>
</dbReference>
<evidence type="ECO:0000256" key="3">
    <source>
        <dbReference type="PROSITE-ProRule" id="PRU00023"/>
    </source>
</evidence>
<dbReference type="EMBL" id="JABEVY010000497">
    <property type="protein sequence ID" value="KAF5230968.1"/>
    <property type="molecule type" value="Genomic_DNA"/>
</dbReference>
<feature type="repeat" description="ANK" evidence="3">
    <location>
        <begin position="453"/>
        <end position="485"/>
    </location>
</feature>
<keyword evidence="1" id="KW-0677">Repeat</keyword>
<feature type="non-terminal residue" evidence="4">
    <location>
        <position position="566"/>
    </location>
</feature>
<dbReference type="PROSITE" id="PS50088">
    <property type="entry name" value="ANK_REPEAT"/>
    <property type="match status" value="1"/>
</dbReference>
<dbReference type="InterPro" id="IPR002110">
    <property type="entry name" value="Ankyrin_rpt"/>
</dbReference>
<protein>
    <recommendedName>
        <fullName evidence="6">Ankyrin</fullName>
    </recommendedName>
</protein>
<evidence type="ECO:0008006" key="6">
    <source>
        <dbReference type="Google" id="ProtNLM"/>
    </source>
</evidence>
<organism evidence="4 5">
    <name type="scientific">Fusarium anthophilum</name>
    <dbReference type="NCBI Taxonomy" id="48485"/>
    <lineage>
        <taxon>Eukaryota</taxon>
        <taxon>Fungi</taxon>
        <taxon>Dikarya</taxon>
        <taxon>Ascomycota</taxon>
        <taxon>Pezizomycotina</taxon>
        <taxon>Sordariomycetes</taxon>
        <taxon>Hypocreomycetidae</taxon>
        <taxon>Hypocreales</taxon>
        <taxon>Nectriaceae</taxon>
        <taxon>Fusarium</taxon>
        <taxon>Fusarium fujikuroi species complex</taxon>
    </lineage>
</organism>
<keyword evidence="2 3" id="KW-0040">ANK repeat</keyword>
<dbReference type="Pfam" id="PF00023">
    <property type="entry name" value="Ank"/>
    <property type="match status" value="1"/>
</dbReference>
<evidence type="ECO:0000313" key="5">
    <source>
        <dbReference type="Proteomes" id="UP000573603"/>
    </source>
</evidence>
<reference evidence="4 5" key="1">
    <citation type="journal article" date="2020" name="BMC Genomics">
        <title>Correction to: Identification and distribution of gene clusters required for synthesis of sphingolipid metabolism inhibitors in diverse species of the filamentous fungus Fusarium.</title>
        <authorList>
            <person name="Kim H.S."/>
            <person name="Lohmar J.M."/>
            <person name="Busman M."/>
            <person name="Brown D.W."/>
            <person name="Naumann T.A."/>
            <person name="Divon H.H."/>
            <person name="Lysoe E."/>
            <person name="Uhlig S."/>
            <person name="Proctor R.H."/>
        </authorList>
    </citation>
    <scope>NUCLEOTIDE SEQUENCE [LARGE SCALE GENOMIC DNA]</scope>
    <source>
        <strain evidence="4 5">NRRL 25214</strain>
    </source>
</reference>
<evidence type="ECO:0000313" key="4">
    <source>
        <dbReference type="EMBL" id="KAF5230968.1"/>
    </source>
</evidence>
<gene>
    <name evidence="4" type="ORF">FANTH_13582</name>
</gene>
<dbReference type="PROSITE" id="PS50297">
    <property type="entry name" value="ANK_REP_REGION"/>
    <property type="match status" value="1"/>
</dbReference>
<name>A0A8H4YMM0_9HYPO</name>
<accession>A0A8H4YMM0</accession>